<dbReference type="GO" id="GO:0033615">
    <property type="term" value="P:mitochondrial proton-transporting ATP synthase complex assembly"/>
    <property type="evidence" value="ECO:0007669"/>
    <property type="project" value="TreeGrafter"/>
</dbReference>
<evidence type="ECO:0000313" key="6">
    <source>
        <dbReference type="EMBL" id="KZZ90569.1"/>
    </source>
</evidence>
<dbReference type="OrthoDB" id="5322896at2759"/>
<comment type="similarity">
    <text evidence="2">Belongs to the ATP12 family.</text>
</comment>
<gene>
    <name evidence="6" type="ORF">AAP_03664</name>
</gene>
<keyword evidence="5" id="KW-0143">Chaperone</keyword>
<dbReference type="VEuPathDB" id="FungiDB:AAP_03664"/>
<comment type="caution">
    <text evidence="6">The sequence shown here is derived from an EMBL/GenBank/DDBJ whole genome shotgun (WGS) entry which is preliminary data.</text>
</comment>
<dbReference type="InterPro" id="IPR023335">
    <property type="entry name" value="ATP12_ortho_dom_sf"/>
</dbReference>
<dbReference type="Pfam" id="PF07542">
    <property type="entry name" value="ATP12"/>
    <property type="match status" value="1"/>
</dbReference>
<dbReference type="PANTHER" id="PTHR21013:SF10">
    <property type="entry name" value="ATP SYNTHASE MITOCHONDRIAL F1 COMPLEX ASSEMBLY FACTOR 2"/>
    <property type="match status" value="1"/>
</dbReference>
<dbReference type="InterPro" id="IPR042272">
    <property type="entry name" value="ATP12_ATP_synth-F1-assembly_N"/>
</dbReference>
<dbReference type="InterPro" id="IPR011419">
    <property type="entry name" value="ATP12_ATP_synth-F1-assembly"/>
</dbReference>
<evidence type="ECO:0000256" key="2">
    <source>
        <dbReference type="ARBA" id="ARBA00008231"/>
    </source>
</evidence>
<sequence>MQSQSFRLASKALRLVSTKAVSPYGVRQFSGSAFKCASSASPNVQGPPPTTPSTQVQDRLTWKKQKEEMLRNKVKDEEPVVYLKRFWKDVHVKEVPGGYQILLDKRYVRSPTDKSIIITVPRTKPHVAHAIALEWDSLTLAKHALKPHLVPMTGLVNRTLDIIREDAQGIDNTREEILDTVMRYFDTDTLLSWAPGRSDYEHPLNEMPQEPRPDETLRDLQIRTAQGITSFLLRTIWPGITILPAFEGDSIFPTEQPLETRLVIREWVKKLAPYDLAGLERATLASKSLLIAARLVIEWSENFRHLQPATGARHFGLEEAAQASTLEVTWQTKQWGEVEDTHDVDKEDVRRQLGSVVLLVSGEK</sequence>
<keyword evidence="3" id="KW-0809">Transit peptide</keyword>
<evidence type="ECO:0000313" key="7">
    <source>
        <dbReference type="Proteomes" id="UP000242877"/>
    </source>
</evidence>
<comment type="subcellular location">
    <subcellularLocation>
        <location evidence="1">Mitochondrion</location>
    </subcellularLocation>
</comment>
<proteinExistence type="inferred from homology"/>
<dbReference type="Gene3D" id="3.30.2180.10">
    <property type="entry name" value="ATP12-like"/>
    <property type="match status" value="1"/>
</dbReference>
<dbReference type="PANTHER" id="PTHR21013">
    <property type="entry name" value="ATP SYNTHASE MITOCHONDRIAL F1 COMPLEX ASSEMBLY FACTOR 2/ATP12 PROTEIN, MITOCHONDRIAL PRECURSOR"/>
    <property type="match status" value="1"/>
</dbReference>
<keyword evidence="4" id="KW-0496">Mitochondrion</keyword>
<name>A0A167XWT6_9EURO</name>
<organism evidence="6 7">
    <name type="scientific">Ascosphaera apis ARSEF 7405</name>
    <dbReference type="NCBI Taxonomy" id="392613"/>
    <lineage>
        <taxon>Eukaryota</taxon>
        <taxon>Fungi</taxon>
        <taxon>Dikarya</taxon>
        <taxon>Ascomycota</taxon>
        <taxon>Pezizomycotina</taxon>
        <taxon>Eurotiomycetes</taxon>
        <taxon>Eurotiomycetidae</taxon>
        <taxon>Onygenales</taxon>
        <taxon>Ascosphaeraceae</taxon>
        <taxon>Ascosphaera</taxon>
    </lineage>
</organism>
<evidence type="ECO:0000256" key="4">
    <source>
        <dbReference type="ARBA" id="ARBA00023128"/>
    </source>
</evidence>
<protein>
    <submittedName>
        <fullName evidence="6">ATP12, ATPase F1F0-assembly protein</fullName>
    </submittedName>
</protein>
<dbReference type="SUPFAM" id="SSF160909">
    <property type="entry name" value="ATP12-like"/>
    <property type="match status" value="1"/>
</dbReference>
<dbReference type="AlphaFoldDB" id="A0A167XWT6"/>
<evidence type="ECO:0000256" key="1">
    <source>
        <dbReference type="ARBA" id="ARBA00004173"/>
    </source>
</evidence>
<dbReference type="Proteomes" id="UP000242877">
    <property type="component" value="Unassembled WGS sequence"/>
</dbReference>
<dbReference type="Gene3D" id="1.10.3580.10">
    <property type="entry name" value="ATP12 ATPase"/>
    <property type="match status" value="1"/>
</dbReference>
<reference evidence="6 7" key="1">
    <citation type="journal article" date="2016" name="Genome Biol. Evol.">
        <title>Divergent and convergent evolution of fungal pathogenicity.</title>
        <authorList>
            <person name="Shang Y."/>
            <person name="Xiao G."/>
            <person name="Zheng P."/>
            <person name="Cen K."/>
            <person name="Zhan S."/>
            <person name="Wang C."/>
        </authorList>
    </citation>
    <scope>NUCLEOTIDE SEQUENCE [LARGE SCALE GENOMIC DNA]</scope>
    <source>
        <strain evidence="6 7">ARSEF 7405</strain>
    </source>
</reference>
<accession>A0A167XWT6</accession>
<dbReference type="EMBL" id="AZGZ01000016">
    <property type="protein sequence ID" value="KZZ90569.1"/>
    <property type="molecule type" value="Genomic_DNA"/>
</dbReference>
<keyword evidence="7" id="KW-1185">Reference proteome</keyword>
<evidence type="ECO:0000256" key="3">
    <source>
        <dbReference type="ARBA" id="ARBA00022946"/>
    </source>
</evidence>
<evidence type="ECO:0000256" key="5">
    <source>
        <dbReference type="ARBA" id="ARBA00023186"/>
    </source>
</evidence>
<dbReference type="GO" id="GO:0005739">
    <property type="term" value="C:mitochondrion"/>
    <property type="evidence" value="ECO:0007669"/>
    <property type="project" value="UniProtKB-SubCell"/>
</dbReference>